<name>A0A8H3FB66_9LECA</name>
<dbReference type="GO" id="GO:0005634">
    <property type="term" value="C:nucleus"/>
    <property type="evidence" value="ECO:0007669"/>
    <property type="project" value="TreeGrafter"/>
</dbReference>
<feature type="region of interest" description="Disordered" evidence="1">
    <location>
        <begin position="201"/>
        <end position="237"/>
    </location>
</feature>
<organism evidence="2 3">
    <name type="scientific">Gomphillus americanus</name>
    <dbReference type="NCBI Taxonomy" id="1940652"/>
    <lineage>
        <taxon>Eukaryota</taxon>
        <taxon>Fungi</taxon>
        <taxon>Dikarya</taxon>
        <taxon>Ascomycota</taxon>
        <taxon>Pezizomycotina</taxon>
        <taxon>Lecanoromycetes</taxon>
        <taxon>OSLEUM clade</taxon>
        <taxon>Ostropomycetidae</taxon>
        <taxon>Ostropales</taxon>
        <taxon>Graphidaceae</taxon>
        <taxon>Gomphilloideae</taxon>
        <taxon>Gomphillus</taxon>
    </lineage>
</organism>
<dbReference type="PANTHER" id="PTHR10502:SF107">
    <property type="entry name" value="ANNEXIN ANXC4 (AFU_ORTHOLOGUE AFUA_3G07020)"/>
    <property type="match status" value="1"/>
</dbReference>
<dbReference type="SUPFAM" id="SSF47874">
    <property type="entry name" value="Annexin"/>
    <property type="match status" value="1"/>
</dbReference>
<protein>
    <recommendedName>
        <fullName evidence="4">Annexin</fullName>
    </recommendedName>
</protein>
<feature type="compositionally biased region" description="Low complexity" evidence="1">
    <location>
        <begin position="166"/>
        <end position="179"/>
    </location>
</feature>
<dbReference type="GO" id="GO:0005509">
    <property type="term" value="F:calcium ion binding"/>
    <property type="evidence" value="ECO:0007669"/>
    <property type="project" value="InterPro"/>
</dbReference>
<dbReference type="AlphaFoldDB" id="A0A8H3FB66"/>
<feature type="region of interest" description="Disordered" evidence="1">
    <location>
        <begin position="1"/>
        <end position="179"/>
    </location>
</feature>
<feature type="compositionally biased region" description="Basic and acidic residues" evidence="1">
    <location>
        <begin position="264"/>
        <end position="286"/>
    </location>
</feature>
<evidence type="ECO:0000256" key="1">
    <source>
        <dbReference type="SAM" id="MobiDB-lite"/>
    </source>
</evidence>
<dbReference type="PANTHER" id="PTHR10502">
    <property type="entry name" value="ANNEXIN"/>
    <property type="match status" value="1"/>
</dbReference>
<sequence>MLSVFDGRSRARSKSRERSRTRDEQAPSPVARGPPPSSRRKQAYESDSEAVSDGDSDDARYDRRRRDDRERDRYESYREDDRKRTTYEDDRDRDRRRRDYDNDDDQRIYSKPPKQEYSHPEPSRQGSYGREKDKYELPGTYKDYEDRETQMRGGDRYSVASPTEVSHSIRSGSNSGRSGMYAQPAKYEYAKAPAEVRYLSKGEPFSPSSERGPSYTAKPAAEIEIERRRHKREQEEEELMKKYEEAQLQKKREELERAELIKKYERELELSKRKDEDQRRLKYKEESSDDDEYEYRRLNHANEEHEKEHEIERELIPKGTLPSKKYAEIEPENRRAPPSKLASGSEHRVVEIRPRENSTSLKPLESGVRRLSVSGGAGALTLMAPGGHHGPIGGGLPPGSPLLEAYRGTYQSISPMPSPMALPSSMDDGLSDLEGLDEDDPHIIKPRKIGVKKHVVIYDPEHDAKILGDELKHSKPSAGRLIKVLPPLSDDNILALRTEYKKHFKSQGKGINVAKHIKVKFTGNIGKILYATALGRWESEAYWANCWYQAGSSRRELLIESLLGRPNTEIRKIKGAFRDKRYNDSLEKCMQTELKKDKFRHAVLLALKEERMDEITPVSRPQVRADVDALYKALTSREGGETAMIDIIVVRSDNHLREVLKEYEVKYRANFARQMITKSQNLVGETLAHILNGVLNKPVRDALLLHQALAETSKDRAELLMSRLIRYHWDRKHMEKVKLEYRNRYKTMLEDDIKQAFTRSDFGEFCIALCEGATR</sequence>
<feature type="compositionally biased region" description="Acidic residues" evidence="1">
    <location>
        <begin position="46"/>
        <end position="56"/>
    </location>
</feature>
<dbReference type="EMBL" id="CAJPDQ010000014">
    <property type="protein sequence ID" value="CAF9919412.1"/>
    <property type="molecule type" value="Genomic_DNA"/>
</dbReference>
<dbReference type="GO" id="GO:0001786">
    <property type="term" value="F:phosphatidylserine binding"/>
    <property type="evidence" value="ECO:0007669"/>
    <property type="project" value="TreeGrafter"/>
</dbReference>
<feature type="region of interest" description="Disordered" evidence="1">
    <location>
        <begin position="264"/>
        <end position="295"/>
    </location>
</feature>
<dbReference type="GO" id="GO:0005544">
    <property type="term" value="F:calcium-dependent phospholipid binding"/>
    <property type="evidence" value="ECO:0007669"/>
    <property type="project" value="InterPro"/>
</dbReference>
<comment type="caution">
    <text evidence="2">The sequence shown here is derived from an EMBL/GenBank/DDBJ whole genome shotgun (WGS) entry which is preliminary data.</text>
</comment>
<keyword evidence="3" id="KW-1185">Reference proteome</keyword>
<gene>
    <name evidence="2" type="ORF">GOMPHAMPRED_001798</name>
</gene>
<accession>A0A8H3FB66</accession>
<evidence type="ECO:0008006" key="4">
    <source>
        <dbReference type="Google" id="ProtNLM"/>
    </source>
</evidence>
<dbReference type="OrthoDB" id="2134400at2759"/>
<evidence type="ECO:0000313" key="2">
    <source>
        <dbReference type="EMBL" id="CAF9919412.1"/>
    </source>
</evidence>
<feature type="compositionally biased region" description="Basic and acidic residues" evidence="1">
    <location>
        <begin position="129"/>
        <end position="155"/>
    </location>
</feature>
<proteinExistence type="predicted"/>
<dbReference type="GO" id="GO:0012506">
    <property type="term" value="C:vesicle membrane"/>
    <property type="evidence" value="ECO:0007669"/>
    <property type="project" value="TreeGrafter"/>
</dbReference>
<dbReference type="Proteomes" id="UP000664169">
    <property type="component" value="Unassembled WGS sequence"/>
</dbReference>
<dbReference type="GO" id="GO:0005737">
    <property type="term" value="C:cytoplasm"/>
    <property type="evidence" value="ECO:0007669"/>
    <property type="project" value="TreeGrafter"/>
</dbReference>
<dbReference type="Gene3D" id="1.10.220.10">
    <property type="entry name" value="Annexin"/>
    <property type="match status" value="3"/>
</dbReference>
<evidence type="ECO:0000313" key="3">
    <source>
        <dbReference type="Proteomes" id="UP000664169"/>
    </source>
</evidence>
<dbReference type="GO" id="GO:0005886">
    <property type="term" value="C:plasma membrane"/>
    <property type="evidence" value="ECO:0007669"/>
    <property type="project" value="TreeGrafter"/>
</dbReference>
<feature type="compositionally biased region" description="Basic and acidic residues" evidence="1">
    <location>
        <begin position="14"/>
        <end position="25"/>
    </location>
</feature>
<dbReference type="InterPro" id="IPR037104">
    <property type="entry name" value="Annexin_sf"/>
</dbReference>
<reference evidence="2" key="1">
    <citation type="submission" date="2021-03" db="EMBL/GenBank/DDBJ databases">
        <authorList>
            <person name="Tagirdzhanova G."/>
        </authorList>
    </citation>
    <scope>NUCLEOTIDE SEQUENCE</scope>
</reference>
<feature type="compositionally biased region" description="Basic and acidic residues" evidence="1">
    <location>
        <begin position="57"/>
        <end position="122"/>
    </location>
</feature>